<gene>
    <name evidence="10" type="ORF">P43SY_003661</name>
</gene>
<evidence type="ECO:0000256" key="6">
    <source>
        <dbReference type="ARBA" id="ARBA00022801"/>
    </source>
</evidence>
<accession>A0AAD5LER6</accession>
<evidence type="ECO:0000256" key="8">
    <source>
        <dbReference type="PIRSR" id="PIRSR019663-1"/>
    </source>
</evidence>
<dbReference type="PIRSF" id="PIRSF019663">
    <property type="entry name" value="Legumain"/>
    <property type="match status" value="1"/>
</dbReference>
<evidence type="ECO:0000256" key="3">
    <source>
        <dbReference type="ARBA" id="ARBA00012628"/>
    </source>
</evidence>
<evidence type="ECO:0000256" key="2">
    <source>
        <dbReference type="ARBA" id="ARBA00009941"/>
    </source>
</evidence>
<keyword evidence="5 9" id="KW-0732">Signal</keyword>
<keyword evidence="4" id="KW-0645">Protease</keyword>
<evidence type="ECO:0000256" key="7">
    <source>
        <dbReference type="ARBA" id="ARBA00022807"/>
    </source>
</evidence>
<evidence type="ECO:0000256" key="9">
    <source>
        <dbReference type="SAM" id="SignalP"/>
    </source>
</evidence>
<protein>
    <recommendedName>
        <fullName evidence="3">legumain</fullName>
        <ecNumber evidence="3">3.4.22.34</ecNumber>
    </recommendedName>
</protein>
<evidence type="ECO:0000256" key="1">
    <source>
        <dbReference type="ARBA" id="ARBA00000810"/>
    </source>
</evidence>
<dbReference type="PANTHER" id="PTHR12000">
    <property type="entry name" value="HEMOGLOBINASE FAMILY MEMBER"/>
    <property type="match status" value="1"/>
</dbReference>
<feature type="active site" evidence="8">
    <location>
        <position position="145"/>
    </location>
</feature>
<keyword evidence="7" id="KW-0788">Thiol protease</keyword>
<keyword evidence="11" id="KW-1185">Reference proteome</keyword>
<dbReference type="GO" id="GO:0004197">
    <property type="term" value="F:cysteine-type endopeptidase activity"/>
    <property type="evidence" value="ECO:0007669"/>
    <property type="project" value="UniProtKB-EC"/>
</dbReference>
<feature type="chain" id="PRO_5042139333" description="legumain" evidence="9">
    <location>
        <begin position="20"/>
        <end position="287"/>
    </location>
</feature>
<dbReference type="FunFam" id="3.40.50.1460:FF:000006">
    <property type="entry name" value="Legumain"/>
    <property type="match status" value="1"/>
</dbReference>
<dbReference type="GO" id="GO:0006624">
    <property type="term" value="P:vacuolar protein processing"/>
    <property type="evidence" value="ECO:0007669"/>
    <property type="project" value="TreeGrafter"/>
</dbReference>
<comment type="caution">
    <text evidence="10">The sequence shown here is derived from an EMBL/GenBank/DDBJ whole genome shotgun (WGS) entry which is preliminary data.</text>
</comment>
<name>A0AAD5LER6_PYTIN</name>
<keyword evidence="6" id="KW-0378">Hydrolase</keyword>
<feature type="signal peptide" evidence="9">
    <location>
        <begin position="1"/>
        <end position="19"/>
    </location>
</feature>
<proteinExistence type="inferred from homology"/>
<dbReference type="Pfam" id="PF01650">
    <property type="entry name" value="Peptidase_C13"/>
    <property type="match status" value="1"/>
</dbReference>
<comment type="similarity">
    <text evidence="2">Belongs to the peptidase C13 family.</text>
</comment>
<dbReference type="PRINTS" id="PR00776">
    <property type="entry name" value="HEMOGLOBNASE"/>
</dbReference>
<dbReference type="Proteomes" id="UP001209570">
    <property type="component" value="Unassembled WGS sequence"/>
</dbReference>
<dbReference type="AlphaFoldDB" id="A0AAD5LER6"/>
<dbReference type="GO" id="GO:0051603">
    <property type="term" value="P:proteolysis involved in protein catabolic process"/>
    <property type="evidence" value="ECO:0007669"/>
    <property type="project" value="TreeGrafter"/>
</dbReference>
<sequence>MRLRLLLALGVACIVVVGAEHWAVIVAGSRGYWNYRHQADACHAYHVVRRHGIPAENVILMMYDDVASAPENPFPGKLFNRPDNNAANAAAAVDVYAGCHVDYRGDDVTPDMFRSVLLGDDKATEGRKVLNSTADDRVFVNFVDHGADGVLLFPNDAMLQANQLLKTLQQMHSEKRYKELVFYVEACESGSMFDDEEMRKINAFVTTAADASESSYGTFCPPFDVVNGTTLGTCLGDLYSVNWMEDSDLTDLSGETLQQQFRIVKKETNLSHGPKIQAHLMMVSLQT</sequence>
<dbReference type="PANTHER" id="PTHR12000:SF42">
    <property type="entry name" value="LEGUMAIN"/>
    <property type="match status" value="1"/>
</dbReference>
<comment type="catalytic activity">
    <reaction evidence="1">
        <text>Hydrolysis of proteins and small molecule substrates at -Asn-|-Xaa- bonds.</text>
        <dbReference type="EC" id="3.4.22.34"/>
    </reaction>
</comment>
<dbReference type="EMBL" id="JAKCXM010000273">
    <property type="protein sequence ID" value="KAJ0396958.1"/>
    <property type="molecule type" value="Genomic_DNA"/>
</dbReference>
<dbReference type="GO" id="GO:0005773">
    <property type="term" value="C:vacuole"/>
    <property type="evidence" value="ECO:0007669"/>
    <property type="project" value="GOC"/>
</dbReference>
<feature type="active site" description="Nucleophile" evidence="8">
    <location>
        <position position="187"/>
    </location>
</feature>
<reference evidence="10" key="1">
    <citation type="submission" date="2021-12" db="EMBL/GenBank/DDBJ databases">
        <title>Prjna785345.</title>
        <authorList>
            <person name="Rujirawat T."/>
            <person name="Krajaejun T."/>
        </authorList>
    </citation>
    <scope>NUCLEOTIDE SEQUENCE</scope>
    <source>
        <strain evidence="10">Pi057C3</strain>
    </source>
</reference>
<organism evidence="10 11">
    <name type="scientific">Pythium insidiosum</name>
    <name type="common">Pythiosis disease agent</name>
    <dbReference type="NCBI Taxonomy" id="114742"/>
    <lineage>
        <taxon>Eukaryota</taxon>
        <taxon>Sar</taxon>
        <taxon>Stramenopiles</taxon>
        <taxon>Oomycota</taxon>
        <taxon>Peronosporomycetes</taxon>
        <taxon>Pythiales</taxon>
        <taxon>Pythiaceae</taxon>
        <taxon>Pythium</taxon>
    </lineage>
</organism>
<evidence type="ECO:0000313" key="10">
    <source>
        <dbReference type="EMBL" id="KAJ0396958.1"/>
    </source>
</evidence>
<dbReference type="InterPro" id="IPR001096">
    <property type="entry name" value="Peptidase_C13"/>
</dbReference>
<dbReference type="EC" id="3.4.22.34" evidence="3"/>
<dbReference type="Gene3D" id="3.40.50.1460">
    <property type="match status" value="1"/>
</dbReference>
<evidence type="ECO:0000256" key="5">
    <source>
        <dbReference type="ARBA" id="ARBA00022729"/>
    </source>
</evidence>
<evidence type="ECO:0000256" key="4">
    <source>
        <dbReference type="ARBA" id="ARBA00022670"/>
    </source>
</evidence>
<evidence type="ECO:0000313" key="11">
    <source>
        <dbReference type="Proteomes" id="UP001209570"/>
    </source>
</evidence>